<protein>
    <submittedName>
        <fullName evidence="3">Glycoside hydrolase domain-containing protein</fullName>
    </submittedName>
</protein>
<gene>
    <name evidence="3" type="ORF">ACFFLI_12960</name>
</gene>
<dbReference type="Proteomes" id="UP001589691">
    <property type="component" value="Unassembled WGS sequence"/>
</dbReference>
<keyword evidence="3" id="KW-0378">Hydrolase</keyword>
<dbReference type="SUPFAM" id="SSF51445">
    <property type="entry name" value="(Trans)glycosidases"/>
    <property type="match status" value="1"/>
</dbReference>
<evidence type="ECO:0000313" key="4">
    <source>
        <dbReference type="Proteomes" id="UP001589691"/>
    </source>
</evidence>
<dbReference type="EMBL" id="JBHLZY010000041">
    <property type="protein sequence ID" value="MFB9770760.1"/>
    <property type="molecule type" value="Genomic_DNA"/>
</dbReference>
<organism evidence="3 4">
    <name type="scientific">Lactiplantibacillus modestisalitolerans</name>
    <dbReference type="NCBI Taxonomy" id="1457219"/>
    <lineage>
        <taxon>Bacteria</taxon>
        <taxon>Bacillati</taxon>
        <taxon>Bacillota</taxon>
        <taxon>Bacilli</taxon>
        <taxon>Lactobacillales</taxon>
        <taxon>Lactobacillaceae</taxon>
        <taxon>Lactiplantibacillus</taxon>
    </lineage>
</organism>
<sequence length="723" mass="78020">MDVPLTPVTKNIKGDFKMADEAVLKVQKWLNSTYGNVEGFKKAPENGQTGWATIYSLREGLQYELKVSPLGEGFGNATRKAVDGFVANLKLNYKGNVAKLIQGAFWCKGISPNDFSTVYSADTIAAVKKLQSDAGITANGTMTTNLMAALFDMSAFVLVQNGDAKIRAMQQWLNANYESYIGIRPCDGIYQRDTNEALIYALQAIEGMSPSEANGYYGNQTIALTPTVKVGEHGNIVKLIQYGLYVNNYYQSGAFDGYFSTTVANEIVAFRKFMILPDGSLSSASTYSGVADLRVIKGLLTSNGDTGRDSNTFDCATQLTDTSMIQRLYQAGFSIVGRYLTGSVGTGSAKKAKNLTSDEISKLTAAGFSIFPIYEDGGYEVSYFTESQGTKDAYLAAYAARALGFPDGTVIYFAADLDLQDGDIEGTVIAYLQAVRASLTDLGYKTGLYGTRNVCLHAAESMGISNFFVANMSYGWSGNLGFPMPKNWCFDQFVEYTTGSGVDIDQDASSGRDSGTKKFKSTGGVTADEALKYILGNTNLQIGGKYVQTIGPFKVTWLATNEVADKSSSNIVTISNNELPEADLTAILETKYKLPDWIGHLTVDGIGKWGISEKIKKGNFELEIGDSKDGEFSFKLKYYVYQVEKGPLSETLTIEIDVTFNKSDFDNWPTYDPAESFGITLAATLSVAVIISMAPAIAGSASAAGVVAAFVALATKFLTNNKG</sequence>
<accession>A0ABV5WXA2</accession>
<keyword evidence="1" id="KW-0812">Transmembrane</keyword>
<evidence type="ECO:0000313" key="3">
    <source>
        <dbReference type="EMBL" id="MFB9770760.1"/>
    </source>
</evidence>
<dbReference type="SUPFAM" id="SSF47090">
    <property type="entry name" value="PGBD-like"/>
    <property type="match status" value="2"/>
</dbReference>
<proteinExistence type="predicted"/>
<dbReference type="InterPro" id="IPR015020">
    <property type="entry name" value="Rv2525c-like_Glyco_Hydro-like"/>
</dbReference>
<evidence type="ECO:0000256" key="1">
    <source>
        <dbReference type="SAM" id="Phobius"/>
    </source>
</evidence>
<name>A0ABV5WXA2_9LACO</name>
<dbReference type="Pfam" id="PF08924">
    <property type="entry name" value="Rv2525c_GlyHyd-like"/>
    <property type="match status" value="1"/>
</dbReference>
<keyword evidence="4" id="KW-1185">Reference proteome</keyword>
<keyword evidence="1" id="KW-0472">Membrane</keyword>
<dbReference type="InterPro" id="IPR036365">
    <property type="entry name" value="PGBD-like_sf"/>
</dbReference>
<dbReference type="InterPro" id="IPR017853">
    <property type="entry name" value="GH"/>
</dbReference>
<dbReference type="InterPro" id="IPR036366">
    <property type="entry name" value="PGBDSf"/>
</dbReference>
<dbReference type="Gene3D" id="3.20.20.80">
    <property type="entry name" value="Glycosidases"/>
    <property type="match status" value="1"/>
</dbReference>
<reference evidence="3 4" key="1">
    <citation type="submission" date="2024-09" db="EMBL/GenBank/DDBJ databases">
        <authorList>
            <person name="Sun Q."/>
            <person name="Mori K."/>
        </authorList>
    </citation>
    <scope>NUCLEOTIDE SEQUENCE [LARGE SCALE GENOMIC DNA]</scope>
    <source>
        <strain evidence="3 4">TBRC 4576</strain>
    </source>
</reference>
<keyword evidence="1" id="KW-1133">Transmembrane helix</keyword>
<evidence type="ECO:0000259" key="2">
    <source>
        <dbReference type="Pfam" id="PF08924"/>
    </source>
</evidence>
<dbReference type="Gene3D" id="1.10.101.10">
    <property type="entry name" value="PGBD-like superfamily/PGBD"/>
    <property type="match status" value="1"/>
</dbReference>
<comment type="caution">
    <text evidence="3">The sequence shown here is derived from an EMBL/GenBank/DDBJ whole genome shotgun (WGS) entry which is preliminary data.</text>
</comment>
<dbReference type="CDD" id="cd06418">
    <property type="entry name" value="GH25_BacA-like"/>
    <property type="match status" value="1"/>
</dbReference>
<feature type="transmembrane region" description="Helical" evidence="1">
    <location>
        <begin position="681"/>
        <end position="714"/>
    </location>
</feature>
<dbReference type="GO" id="GO:0016787">
    <property type="term" value="F:hydrolase activity"/>
    <property type="evidence" value="ECO:0007669"/>
    <property type="project" value="UniProtKB-KW"/>
</dbReference>
<dbReference type="RefSeq" id="WP_379811295.1">
    <property type="nucleotide sequence ID" value="NZ_JBHLZY010000041.1"/>
</dbReference>
<feature type="domain" description="Rv2525c-like glycoside hydrolase-like" evidence="2">
    <location>
        <begin position="327"/>
        <end position="497"/>
    </location>
</feature>